<dbReference type="PANTHER" id="PTHR47064:SF2">
    <property type="entry name" value="SMP-30_GLUCONOLACTONASE_LRE-LIKE REGION DOMAIN-CONTAINING PROTEIN-RELATED"/>
    <property type="match status" value="1"/>
</dbReference>
<proteinExistence type="predicted"/>
<name>A0AAN6LT07_9PLEO</name>
<dbReference type="Pfam" id="PF08450">
    <property type="entry name" value="SGL"/>
    <property type="match status" value="1"/>
</dbReference>
<evidence type="ECO:0000259" key="2">
    <source>
        <dbReference type="Pfam" id="PF08450"/>
    </source>
</evidence>
<protein>
    <recommendedName>
        <fullName evidence="2">SMP-30/Gluconolactonase/LRE-like region domain-containing protein</fullName>
    </recommendedName>
</protein>
<organism evidence="3 4">
    <name type="scientific">Pseudopithomyces chartarum</name>
    <dbReference type="NCBI Taxonomy" id="1892770"/>
    <lineage>
        <taxon>Eukaryota</taxon>
        <taxon>Fungi</taxon>
        <taxon>Dikarya</taxon>
        <taxon>Ascomycota</taxon>
        <taxon>Pezizomycotina</taxon>
        <taxon>Dothideomycetes</taxon>
        <taxon>Pleosporomycetidae</taxon>
        <taxon>Pleosporales</taxon>
        <taxon>Massarineae</taxon>
        <taxon>Didymosphaeriaceae</taxon>
        <taxon>Pseudopithomyces</taxon>
    </lineage>
</organism>
<sequence length="415" mass="45026">MLSLHQFLTVALVLGHSAIVTVGEGVASRCPTLPQNNVVCVHNYASVLPLPFSRPNSLGKTFNPLDRFSNISVPDPSFSLIRDASFVVFDQPRGLAILGPSPTLETVFTVKDVVHEAPVYIPDLNIIIASALGQDILSQIIINLNSTPPTIADYTPNPPVYGVNGARYKDGTVYWAVSGGSVTLNSTTIHQVPGIYTLNPYTNTTKPILNNYFGQRFNSPDDLVLDPYTGDIFFTDPWYGWAQNLTQDAPVLHQQTYRFRPSTGAVTIVEASIGAPNGIAMAPDGRTLYITDTSVANFTGADPDTIPRYTWGATAGKCVYAFDAVESPAGKYLVNKRPVWYSEELVEDGLHVSGEGYLVGAGGFGVDVLSEWGEELGRSYTNGSRAHSSHSFETLRVFDAAHTDYLDVAELIMLK</sequence>
<dbReference type="InterPro" id="IPR011042">
    <property type="entry name" value="6-blade_b-propeller_TolB-like"/>
</dbReference>
<dbReference type="AlphaFoldDB" id="A0AAN6LT07"/>
<dbReference type="SUPFAM" id="SSF63829">
    <property type="entry name" value="Calcium-dependent phosphotriesterase"/>
    <property type="match status" value="1"/>
</dbReference>
<gene>
    <name evidence="3" type="ORF">GRF29_106g468892</name>
</gene>
<keyword evidence="1" id="KW-0732">Signal</keyword>
<evidence type="ECO:0000313" key="3">
    <source>
        <dbReference type="EMBL" id="KAK3203732.1"/>
    </source>
</evidence>
<feature type="chain" id="PRO_5043023471" description="SMP-30/Gluconolactonase/LRE-like region domain-containing protein" evidence="1">
    <location>
        <begin position="24"/>
        <end position="415"/>
    </location>
</feature>
<dbReference type="PANTHER" id="PTHR47064">
    <property type="entry name" value="PUTATIVE (AFU_ORTHOLOGUE AFUA_1G08990)-RELATED"/>
    <property type="match status" value="1"/>
</dbReference>
<accession>A0AAN6LT07</accession>
<dbReference type="EMBL" id="WVTA01000010">
    <property type="protein sequence ID" value="KAK3203732.1"/>
    <property type="molecule type" value="Genomic_DNA"/>
</dbReference>
<keyword evidence="4" id="KW-1185">Reference proteome</keyword>
<dbReference type="Gene3D" id="2.120.10.30">
    <property type="entry name" value="TolB, C-terminal domain"/>
    <property type="match status" value="1"/>
</dbReference>
<dbReference type="InterPro" id="IPR052988">
    <property type="entry name" value="Oryzine_lactonohydrolase"/>
</dbReference>
<feature type="domain" description="SMP-30/Gluconolactonase/LRE-like region" evidence="2">
    <location>
        <begin position="170"/>
        <end position="303"/>
    </location>
</feature>
<comment type="caution">
    <text evidence="3">The sequence shown here is derived from an EMBL/GenBank/DDBJ whole genome shotgun (WGS) entry which is preliminary data.</text>
</comment>
<evidence type="ECO:0000256" key="1">
    <source>
        <dbReference type="SAM" id="SignalP"/>
    </source>
</evidence>
<dbReference type="InterPro" id="IPR013658">
    <property type="entry name" value="SGL"/>
</dbReference>
<reference evidence="3 4" key="1">
    <citation type="submission" date="2021-02" db="EMBL/GenBank/DDBJ databases">
        <title>Genome assembly of Pseudopithomyces chartarum.</title>
        <authorList>
            <person name="Jauregui R."/>
            <person name="Singh J."/>
            <person name="Voisey C."/>
        </authorList>
    </citation>
    <scope>NUCLEOTIDE SEQUENCE [LARGE SCALE GENOMIC DNA]</scope>
    <source>
        <strain evidence="3 4">AGR01</strain>
    </source>
</reference>
<evidence type="ECO:0000313" key="4">
    <source>
        <dbReference type="Proteomes" id="UP001280581"/>
    </source>
</evidence>
<feature type="signal peptide" evidence="1">
    <location>
        <begin position="1"/>
        <end position="23"/>
    </location>
</feature>
<dbReference type="Proteomes" id="UP001280581">
    <property type="component" value="Unassembled WGS sequence"/>
</dbReference>